<proteinExistence type="predicted"/>
<sequence>MLNFDYFQPMKHRNDYSVGVLYLVVLNLRRSERFKWENVIVVGIIPNMDQEPKSLNEFLRPLVDELKVLWKG</sequence>
<protein>
    <submittedName>
        <fullName evidence="1">Uncharacterized protein</fullName>
    </submittedName>
</protein>
<comment type="caution">
    <text evidence="1">The sequence shown here is derived from an EMBL/GenBank/DDBJ whole genome shotgun (WGS) entry which is preliminary data.</text>
</comment>
<dbReference type="OrthoDB" id="5983149at2759"/>
<keyword evidence="2" id="KW-1185">Reference proteome</keyword>
<gene>
    <name evidence="1" type="ORF">PACLA_8A016699</name>
</gene>
<name>A0A7D9MHL5_PARCT</name>
<reference evidence="1" key="1">
    <citation type="submission" date="2020-04" db="EMBL/GenBank/DDBJ databases">
        <authorList>
            <person name="Alioto T."/>
            <person name="Alioto T."/>
            <person name="Gomez Garrido J."/>
        </authorList>
    </citation>
    <scope>NUCLEOTIDE SEQUENCE</scope>
    <source>
        <strain evidence="1">A484AB</strain>
    </source>
</reference>
<accession>A0A7D9MHL5</accession>
<dbReference type="AlphaFoldDB" id="A0A7D9MHL5"/>
<feature type="non-terminal residue" evidence="1">
    <location>
        <position position="72"/>
    </location>
</feature>
<dbReference type="EMBL" id="CACRXK020044925">
    <property type="protein sequence ID" value="CAB4046038.1"/>
    <property type="molecule type" value="Genomic_DNA"/>
</dbReference>
<evidence type="ECO:0000313" key="2">
    <source>
        <dbReference type="Proteomes" id="UP001152795"/>
    </source>
</evidence>
<dbReference type="Proteomes" id="UP001152795">
    <property type="component" value="Unassembled WGS sequence"/>
</dbReference>
<evidence type="ECO:0000313" key="1">
    <source>
        <dbReference type="EMBL" id="CAB4046038.1"/>
    </source>
</evidence>
<organism evidence="1 2">
    <name type="scientific">Paramuricea clavata</name>
    <name type="common">Red gorgonian</name>
    <name type="synonym">Violescent sea-whip</name>
    <dbReference type="NCBI Taxonomy" id="317549"/>
    <lineage>
        <taxon>Eukaryota</taxon>
        <taxon>Metazoa</taxon>
        <taxon>Cnidaria</taxon>
        <taxon>Anthozoa</taxon>
        <taxon>Octocorallia</taxon>
        <taxon>Malacalcyonacea</taxon>
        <taxon>Plexauridae</taxon>
        <taxon>Paramuricea</taxon>
    </lineage>
</organism>